<dbReference type="PANTHER" id="PTHR31355">
    <property type="entry name" value="MICROTUBULE-ASSOCIATED PROTEIN TORTIFOLIA1"/>
    <property type="match status" value="1"/>
</dbReference>
<organism evidence="4 5">
    <name type="scientific">Ananas comosus</name>
    <name type="common">Pineapple</name>
    <name type="synonym">Ananas ananas</name>
    <dbReference type="NCBI Taxonomy" id="4615"/>
    <lineage>
        <taxon>Eukaryota</taxon>
        <taxon>Viridiplantae</taxon>
        <taxon>Streptophyta</taxon>
        <taxon>Embryophyta</taxon>
        <taxon>Tracheophyta</taxon>
        <taxon>Spermatophyta</taxon>
        <taxon>Magnoliopsida</taxon>
        <taxon>Liliopsida</taxon>
        <taxon>Poales</taxon>
        <taxon>Bromeliaceae</taxon>
        <taxon>Bromelioideae</taxon>
        <taxon>Ananas</taxon>
    </lineage>
</organism>
<reference evidence="4 5" key="1">
    <citation type="journal article" date="2016" name="DNA Res.">
        <title>The draft genome of MD-2 pineapple using hybrid error correction of long reads.</title>
        <authorList>
            <person name="Redwan R.M."/>
            <person name="Saidin A."/>
            <person name="Kumar S.V."/>
        </authorList>
    </citation>
    <scope>NUCLEOTIDE SEQUENCE [LARGE SCALE GENOMIC DNA]</scope>
    <source>
        <strain evidence="5">cv. MD2</strain>
        <tissue evidence="4">Leaf</tissue>
    </source>
</reference>
<dbReference type="STRING" id="4615.A0A199VYH3"/>
<evidence type="ECO:0000256" key="2">
    <source>
        <dbReference type="SAM" id="Phobius"/>
    </source>
</evidence>
<dbReference type="InterPro" id="IPR057600">
    <property type="entry name" value="TORTIFOLIA1/SINE1-2_N"/>
</dbReference>
<dbReference type="EMBL" id="LSRQ01000521">
    <property type="protein sequence ID" value="OAY82287.1"/>
    <property type="molecule type" value="Genomic_DNA"/>
</dbReference>
<dbReference type="Pfam" id="PF24714">
    <property type="entry name" value="TOR1L1_N"/>
    <property type="match status" value="1"/>
</dbReference>
<feature type="transmembrane region" description="Helical" evidence="2">
    <location>
        <begin position="591"/>
        <end position="613"/>
    </location>
</feature>
<dbReference type="FunFam" id="1.25.10.10:FF:000275">
    <property type="entry name" value="protein SINE1 isoform X1"/>
    <property type="match status" value="1"/>
</dbReference>
<keyword evidence="2" id="KW-1133">Transmembrane helix</keyword>
<dbReference type="Proteomes" id="UP000092600">
    <property type="component" value="Unassembled WGS sequence"/>
</dbReference>
<sequence>MGRSLSPLLRQELANLGKDADSRRSAMKALKSYAKDLDSKAIPHFLAEVSDTKGSLSSSGECTISLYEVLARVHGRNIVPQVENIMSTIMNTLSSSGGSFPLHQACSKVVPAIARYAIDPSTPDDEKTRIISSLCKPLCDSLMSPQETAASGAALCLKALVESNNWKFASDNMVNEVCLKVAGAMQEKVTQSNAHMGLVMALVKHNGLIAEAYARSLVRSGLQILSAGDAESNSQKRLSAIQMINFLMKFVDPRSVSSELGKVVDVMEQCQNDRMPFVRGAAFEASQTARSIAAQKGSRYEIGSSPIMNSNLLKRREKSPWRSPQGAGNTDVGSYCSPAEFPSPESQTIDSCVNHDVFTDSPMSVGQSSCCFGHSRRTNRRLWNNDIAGVDVSLKDGLFLRACSETNNSDIGQLGNGQLNEANREHSESFSGFLHANSNVAVTRDNYPSPQRSRQQVSIDDIKIYATPRKLIRSLQNSSDANNEDLENKCTGELTGSSAVEWNSMVESIGDCQSHCANCKAEMKNNLENGGIVSNQGSIRDSELVQDSNESVSSTGEIPGNSAFGVPCEVYSEVMNVSTTKRAKGSRYYKAVLSFVWSIPLVFLAMIVLSIRIDNEEPLFDLVPT</sequence>
<dbReference type="GO" id="GO:0005874">
    <property type="term" value="C:microtubule"/>
    <property type="evidence" value="ECO:0007669"/>
    <property type="project" value="InterPro"/>
</dbReference>
<dbReference type="GO" id="GO:0008017">
    <property type="term" value="F:microtubule binding"/>
    <property type="evidence" value="ECO:0007669"/>
    <property type="project" value="InterPro"/>
</dbReference>
<evidence type="ECO:0000313" key="5">
    <source>
        <dbReference type="Proteomes" id="UP000092600"/>
    </source>
</evidence>
<dbReference type="PANTHER" id="PTHR31355:SF4">
    <property type="entry name" value="TOG DOMAIN-CONTAINING PROTEIN"/>
    <property type="match status" value="1"/>
</dbReference>
<dbReference type="Gene3D" id="1.25.10.10">
    <property type="entry name" value="Leucine-rich Repeat Variant"/>
    <property type="match status" value="1"/>
</dbReference>
<gene>
    <name evidence="4" type="ORF">ACMD2_06252</name>
</gene>
<feature type="region of interest" description="Disordered" evidence="1">
    <location>
        <begin position="314"/>
        <end position="342"/>
    </location>
</feature>
<evidence type="ECO:0000313" key="4">
    <source>
        <dbReference type="EMBL" id="OAY82287.1"/>
    </source>
</evidence>
<comment type="caution">
    <text evidence="4">The sequence shown here is derived from an EMBL/GenBank/DDBJ whole genome shotgun (WGS) entry which is preliminary data.</text>
</comment>
<feature type="domain" description="TORTIFOLIA1/SINE1-2 N-terminal" evidence="3">
    <location>
        <begin position="18"/>
        <end position="287"/>
    </location>
</feature>
<evidence type="ECO:0000259" key="3">
    <source>
        <dbReference type="Pfam" id="PF24714"/>
    </source>
</evidence>
<name>A0A199VYH3_ANACO</name>
<dbReference type="InterPro" id="IPR016024">
    <property type="entry name" value="ARM-type_fold"/>
</dbReference>
<dbReference type="InterPro" id="IPR033337">
    <property type="entry name" value="TORTIFOLIA1/SINE1-2"/>
</dbReference>
<dbReference type="InterPro" id="IPR011989">
    <property type="entry name" value="ARM-like"/>
</dbReference>
<evidence type="ECO:0000256" key="1">
    <source>
        <dbReference type="SAM" id="MobiDB-lite"/>
    </source>
</evidence>
<keyword evidence="2" id="KW-0812">Transmembrane</keyword>
<keyword evidence="2" id="KW-0472">Membrane</keyword>
<proteinExistence type="predicted"/>
<accession>A0A199VYH3</accession>
<dbReference type="SUPFAM" id="SSF48371">
    <property type="entry name" value="ARM repeat"/>
    <property type="match status" value="1"/>
</dbReference>
<protein>
    <recommendedName>
        <fullName evidence="3">TORTIFOLIA1/SINE1-2 N-terminal domain-containing protein</fullName>
    </recommendedName>
</protein>
<dbReference type="AlphaFoldDB" id="A0A199VYH3"/>